<proteinExistence type="predicted"/>
<dbReference type="Proteomes" id="UP000828941">
    <property type="component" value="Chromosome 2"/>
</dbReference>
<dbReference type="EMBL" id="CM039427">
    <property type="protein sequence ID" value="KAI4353148.1"/>
    <property type="molecule type" value="Genomic_DNA"/>
</dbReference>
<comment type="caution">
    <text evidence="1">The sequence shown here is derived from an EMBL/GenBank/DDBJ whole genome shotgun (WGS) entry which is preliminary data.</text>
</comment>
<accession>A0ACB9PXC3</accession>
<evidence type="ECO:0000313" key="1">
    <source>
        <dbReference type="EMBL" id="KAI4353148.1"/>
    </source>
</evidence>
<gene>
    <name evidence="1" type="ORF">L6164_002118</name>
</gene>
<name>A0ACB9PXC3_BAUVA</name>
<protein>
    <submittedName>
        <fullName evidence="1">Uncharacterized protein</fullName>
    </submittedName>
</protein>
<reference evidence="1 2" key="1">
    <citation type="journal article" date="2022" name="DNA Res.">
        <title>Chromosomal-level genome assembly of the orchid tree Bauhinia variegata (Leguminosae; Cercidoideae) supports the allotetraploid origin hypothesis of Bauhinia.</title>
        <authorList>
            <person name="Zhong Y."/>
            <person name="Chen Y."/>
            <person name="Zheng D."/>
            <person name="Pang J."/>
            <person name="Liu Y."/>
            <person name="Luo S."/>
            <person name="Meng S."/>
            <person name="Qian L."/>
            <person name="Wei D."/>
            <person name="Dai S."/>
            <person name="Zhou R."/>
        </authorList>
    </citation>
    <scope>NUCLEOTIDE SEQUENCE [LARGE SCALE GENOMIC DNA]</scope>
    <source>
        <strain evidence="1">BV-YZ2020</strain>
    </source>
</reference>
<sequence>MSPRPQTILSTMHLSKRYSFFPIQTEKRIARNKIESPVSNANIVTENPVRILYAANSAFGNSAFGDSAFGDSAIGDSAVGDFSFGHAAIVPET</sequence>
<keyword evidence="2" id="KW-1185">Reference proteome</keyword>
<organism evidence="1 2">
    <name type="scientific">Bauhinia variegata</name>
    <name type="common">Purple orchid tree</name>
    <name type="synonym">Phanera variegata</name>
    <dbReference type="NCBI Taxonomy" id="167791"/>
    <lineage>
        <taxon>Eukaryota</taxon>
        <taxon>Viridiplantae</taxon>
        <taxon>Streptophyta</taxon>
        <taxon>Embryophyta</taxon>
        <taxon>Tracheophyta</taxon>
        <taxon>Spermatophyta</taxon>
        <taxon>Magnoliopsida</taxon>
        <taxon>eudicotyledons</taxon>
        <taxon>Gunneridae</taxon>
        <taxon>Pentapetalae</taxon>
        <taxon>rosids</taxon>
        <taxon>fabids</taxon>
        <taxon>Fabales</taxon>
        <taxon>Fabaceae</taxon>
        <taxon>Cercidoideae</taxon>
        <taxon>Cercideae</taxon>
        <taxon>Bauhiniinae</taxon>
        <taxon>Bauhinia</taxon>
    </lineage>
</organism>
<evidence type="ECO:0000313" key="2">
    <source>
        <dbReference type="Proteomes" id="UP000828941"/>
    </source>
</evidence>